<proteinExistence type="predicted"/>
<evidence type="ECO:0000313" key="3">
    <source>
        <dbReference type="Proteomes" id="UP000789706"/>
    </source>
</evidence>
<reference evidence="2" key="1">
    <citation type="submission" date="2021-06" db="EMBL/GenBank/DDBJ databases">
        <authorList>
            <person name="Kallberg Y."/>
            <person name="Tangrot J."/>
            <person name="Rosling A."/>
        </authorList>
    </citation>
    <scope>NUCLEOTIDE SEQUENCE</scope>
    <source>
        <strain evidence="2">AZ414A</strain>
    </source>
</reference>
<dbReference type="EMBL" id="CAJVPK010004293">
    <property type="protein sequence ID" value="CAG8635561.1"/>
    <property type="molecule type" value="Genomic_DNA"/>
</dbReference>
<evidence type="ECO:0000256" key="1">
    <source>
        <dbReference type="SAM" id="MobiDB-lite"/>
    </source>
</evidence>
<sequence length="65" mass="7489">NESNSKEDSDENSQDSNTSDLNMTTIPKLVDTIDGYLDNTRINKSVLINQIKRATRQIRRKYTND</sequence>
<comment type="caution">
    <text evidence="2">The sequence shown here is derived from an EMBL/GenBank/DDBJ whole genome shotgun (WGS) entry which is preliminary data.</text>
</comment>
<feature type="non-terminal residue" evidence="2">
    <location>
        <position position="1"/>
    </location>
</feature>
<protein>
    <submittedName>
        <fullName evidence="2">2476_t:CDS:1</fullName>
    </submittedName>
</protein>
<dbReference type="Proteomes" id="UP000789706">
    <property type="component" value="Unassembled WGS sequence"/>
</dbReference>
<dbReference type="AlphaFoldDB" id="A0A9N9DH65"/>
<organism evidence="2 3">
    <name type="scientific">Diversispora eburnea</name>
    <dbReference type="NCBI Taxonomy" id="1213867"/>
    <lineage>
        <taxon>Eukaryota</taxon>
        <taxon>Fungi</taxon>
        <taxon>Fungi incertae sedis</taxon>
        <taxon>Mucoromycota</taxon>
        <taxon>Glomeromycotina</taxon>
        <taxon>Glomeromycetes</taxon>
        <taxon>Diversisporales</taxon>
        <taxon>Diversisporaceae</taxon>
        <taxon>Diversispora</taxon>
    </lineage>
</organism>
<dbReference type="OrthoDB" id="2445233at2759"/>
<evidence type="ECO:0000313" key="2">
    <source>
        <dbReference type="EMBL" id="CAG8635561.1"/>
    </source>
</evidence>
<gene>
    <name evidence="2" type="ORF">DEBURN_LOCUS10953</name>
</gene>
<feature type="region of interest" description="Disordered" evidence="1">
    <location>
        <begin position="1"/>
        <end position="24"/>
    </location>
</feature>
<accession>A0A9N9DH65</accession>
<keyword evidence="3" id="KW-1185">Reference proteome</keyword>
<name>A0A9N9DH65_9GLOM</name>